<keyword evidence="2" id="KW-0472">Membrane</keyword>
<evidence type="ECO:0000313" key="4">
    <source>
        <dbReference type="Proteomes" id="UP000637788"/>
    </source>
</evidence>
<accession>A0A917QZ97</accession>
<organism evidence="3 4">
    <name type="scientific">Streptomyces flaveus</name>
    <dbReference type="NCBI Taxonomy" id="66370"/>
    <lineage>
        <taxon>Bacteria</taxon>
        <taxon>Bacillati</taxon>
        <taxon>Actinomycetota</taxon>
        <taxon>Actinomycetes</taxon>
        <taxon>Kitasatosporales</taxon>
        <taxon>Streptomycetaceae</taxon>
        <taxon>Streptomyces</taxon>
        <taxon>Streptomyces aurantiacus group</taxon>
    </lineage>
</organism>
<comment type="caution">
    <text evidence="3">The sequence shown here is derived from an EMBL/GenBank/DDBJ whole genome shotgun (WGS) entry which is preliminary data.</text>
</comment>
<feature type="transmembrane region" description="Helical" evidence="2">
    <location>
        <begin position="35"/>
        <end position="58"/>
    </location>
</feature>
<evidence type="ECO:0000313" key="3">
    <source>
        <dbReference type="EMBL" id="GGK76886.1"/>
    </source>
</evidence>
<protein>
    <submittedName>
        <fullName evidence="3">Uncharacterized protein</fullName>
    </submittedName>
</protein>
<keyword evidence="2" id="KW-0812">Transmembrane</keyword>
<name>A0A917QZ97_9ACTN</name>
<evidence type="ECO:0000256" key="1">
    <source>
        <dbReference type="SAM" id="MobiDB-lite"/>
    </source>
</evidence>
<evidence type="ECO:0000256" key="2">
    <source>
        <dbReference type="SAM" id="Phobius"/>
    </source>
</evidence>
<proteinExistence type="predicted"/>
<reference evidence="3" key="2">
    <citation type="submission" date="2020-09" db="EMBL/GenBank/DDBJ databases">
        <authorList>
            <person name="Sun Q."/>
            <person name="Ohkuma M."/>
        </authorList>
    </citation>
    <scope>NUCLEOTIDE SEQUENCE</scope>
    <source>
        <strain evidence="3">JCM 3035</strain>
    </source>
</reference>
<gene>
    <name evidence="3" type="ORF">GCM10010094_42630</name>
</gene>
<keyword evidence="4" id="KW-1185">Reference proteome</keyword>
<dbReference type="EMBL" id="BMPQ01000009">
    <property type="protein sequence ID" value="GGK76886.1"/>
    <property type="molecule type" value="Genomic_DNA"/>
</dbReference>
<dbReference type="Proteomes" id="UP000637788">
    <property type="component" value="Unassembled WGS sequence"/>
</dbReference>
<sequence>MEAANSGGLCAVAQMRLGDSTGQALGAVGDAFLDGLRLCLIVAAALTLLAALVSVILLRRPRRATSRMRPLGSQTITHPARTLSKPAGHLSRQ</sequence>
<reference evidence="3" key="1">
    <citation type="journal article" date="2014" name="Int. J. Syst. Evol. Microbiol.">
        <title>Complete genome sequence of Corynebacterium casei LMG S-19264T (=DSM 44701T), isolated from a smear-ripened cheese.</title>
        <authorList>
            <consortium name="US DOE Joint Genome Institute (JGI-PGF)"/>
            <person name="Walter F."/>
            <person name="Albersmeier A."/>
            <person name="Kalinowski J."/>
            <person name="Ruckert C."/>
        </authorList>
    </citation>
    <scope>NUCLEOTIDE SEQUENCE</scope>
    <source>
        <strain evidence="3">JCM 3035</strain>
    </source>
</reference>
<dbReference type="AlphaFoldDB" id="A0A917QZ97"/>
<keyword evidence="2" id="KW-1133">Transmembrane helix</keyword>
<feature type="region of interest" description="Disordered" evidence="1">
    <location>
        <begin position="67"/>
        <end position="93"/>
    </location>
</feature>